<dbReference type="GO" id="GO:0005886">
    <property type="term" value="C:plasma membrane"/>
    <property type="evidence" value="ECO:0007669"/>
    <property type="project" value="UniProtKB-SubCell"/>
</dbReference>
<feature type="compositionally biased region" description="Low complexity" evidence="13">
    <location>
        <begin position="369"/>
        <end position="391"/>
    </location>
</feature>
<protein>
    <recommendedName>
        <fullName evidence="3">Biopolymer transport protein ExbB</fullName>
    </recommendedName>
</protein>
<dbReference type="InterPro" id="IPR050790">
    <property type="entry name" value="ExbB/TolQ_transport"/>
</dbReference>
<evidence type="ECO:0000313" key="16">
    <source>
        <dbReference type="EMBL" id="SEF80375.1"/>
    </source>
</evidence>
<dbReference type="GO" id="GO:0017038">
    <property type="term" value="P:protein import"/>
    <property type="evidence" value="ECO:0007669"/>
    <property type="project" value="TreeGrafter"/>
</dbReference>
<dbReference type="GO" id="GO:0022857">
    <property type="term" value="F:transmembrane transporter activity"/>
    <property type="evidence" value="ECO:0007669"/>
    <property type="project" value="InterPro"/>
</dbReference>
<keyword evidence="9 14" id="KW-1133">Transmembrane helix</keyword>
<evidence type="ECO:0000256" key="14">
    <source>
        <dbReference type="SAM" id="Phobius"/>
    </source>
</evidence>
<evidence type="ECO:0000259" key="15">
    <source>
        <dbReference type="Pfam" id="PF01618"/>
    </source>
</evidence>
<dbReference type="PANTHER" id="PTHR30625">
    <property type="entry name" value="PROTEIN TOLQ"/>
    <property type="match status" value="1"/>
</dbReference>
<evidence type="ECO:0000313" key="17">
    <source>
        <dbReference type="Proteomes" id="UP000236743"/>
    </source>
</evidence>
<gene>
    <name evidence="16" type="ORF">SAMN04488115_10288</name>
</gene>
<dbReference type="OrthoDB" id="9805133at2"/>
<dbReference type="InterPro" id="IPR014164">
    <property type="entry name" value="TonB_ExbB_1"/>
</dbReference>
<organism evidence="16 17">
    <name type="scientific">Bosea lathyri</name>
    <dbReference type="NCBI Taxonomy" id="1036778"/>
    <lineage>
        <taxon>Bacteria</taxon>
        <taxon>Pseudomonadati</taxon>
        <taxon>Pseudomonadota</taxon>
        <taxon>Alphaproteobacteria</taxon>
        <taxon>Hyphomicrobiales</taxon>
        <taxon>Boseaceae</taxon>
        <taxon>Bosea</taxon>
    </lineage>
</organism>
<keyword evidence="4 12" id="KW-0813">Transport</keyword>
<evidence type="ECO:0000256" key="8">
    <source>
        <dbReference type="ARBA" id="ARBA00022927"/>
    </source>
</evidence>
<evidence type="ECO:0000256" key="1">
    <source>
        <dbReference type="ARBA" id="ARBA00004429"/>
    </source>
</evidence>
<accession>A0A1H5UZ43</accession>
<feature type="transmembrane region" description="Helical" evidence="14">
    <location>
        <begin position="270"/>
        <end position="292"/>
    </location>
</feature>
<feature type="region of interest" description="Disordered" evidence="13">
    <location>
        <begin position="366"/>
        <end position="404"/>
    </location>
</feature>
<feature type="region of interest" description="Disordered" evidence="13">
    <location>
        <begin position="71"/>
        <end position="108"/>
    </location>
</feature>
<dbReference type="AlphaFoldDB" id="A0A1H5UZ43"/>
<evidence type="ECO:0000256" key="5">
    <source>
        <dbReference type="ARBA" id="ARBA00022475"/>
    </source>
</evidence>
<evidence type="ECO:0000256" key="3">
    <source>
        <dbReference type="ARBA" id="ARBA00022093"/>
    </source>
</evidence>
<dbReference type="InterPro" id="IPR002898">
    <property type="entry name" value="MotA_ExbB_proton_chnl"/>
</dbReference>
<dbReference type="EMBL" id="FNUY01000002">
    <property type="protein sequence ID" value="SEF80375.1"/>
    <property type="molecule type" value="Genomic_DNA"/>
</dbReference>
<feature type="transmembrane region" description="Helical" evidence="14">
    <location>
        <begin position="159"/>
        <end position="181"/>
    </location>
</feature>
<evidence type="ECO:0000256" key="4">
    <source>
        <dbReference type="ARBA" id="ARBA00022448"/>
    </source>
</evidence>
<evidence type="ECO:0000256" key="6">
    <source>
        <dbReference type="ARBA" id="ARBA00022519"/>
    </source>
</evidence>
<evidence type="ECO:0000256" key="9">
    <source>
        <dbReference type="ARBA" id="ARBA00022989"/>
    </source>
</evidence>
<reference evidence="16 17" key="1">
    <citation type="submission" date="2016-10" db="EMBL/GenBank/DDBJ databases">
        <authorList>
            <person name="de Groot N.N."/>
        </authorList>
    </citation>
    <scope>NUCLEOTIDE SEQUENCE [LARGE SCALE GENOMIC DNA]</scope>
    <source>
        <strain evidence="16 17">DSM 26656</strain>
    </source>
</reference>
<name>A0A1H5UZ43_9HYPH</name>
<comment type="function">
    <text evidence="11">Involved in the TonB-dependent energy-dependent transport of various receptor-bound substrates. Protects ExbD from proteolytic degradation and functionally stabilizes TonB.</text>
</comment>
<evidence type="ECO:0000256" key="2">
    <source>
        <dbReference type="ARBA" id="ARBA00011471"/>
    </source>
</evidence>
<feature type="compositionally biased region" description="Low complexity" evidence="13">
    <location>
        <begin position="71"/>
        <end position="106"/>
    </location>
</feature>
<evidence type="ECO:0000256" key="7">
    <source>
        <dbReference type="ARBA" id="ARBA00022692"/>
    </source>
</evidence>
<evidence type="ECO:0000256" key="12">
    <source>
        <dbReference type="RuleBase" id="RU004057"/>
    </source>
</evidence>
<keyword evidence="8 12" id="KW-0653">Protein transport</keyword>
<keyword evidence="17" id="KW-1185">Reference proteome</keyword>
<comment type="similarity">
    <text evidence="12">Belongs to the exbB/tolQ family.</text>
</comment>
<keyword evidence="7 14" id="KW-0812">Transmembrane</keyword>
<keyword evidence="10 14" id="KW-0472">Membrane</keyword>
<keyword evidence="6" id="KW-0997">Cell inner membrane</keyword>
<dbReference type="Proteomes" id="UP000236743">
    <property type="component" value="Unassembled WGS sequence"/>
</dbReference>
<evidence type="ECO:0000256" key="13">
    <source>
        <dbReference type="SAM" id="MobiDB-lite"/>
    </source>
</evidence>
<feature type="domain" description="MotA/TolQ/ExbB proton channel" evidence="15">
    <location>
        <begin position="243"/>
        <end position="342"/>
    </location>
</feature>
<comment type="subcellular location">
    <subcellularLocation>
        <location evidence="1">Cell inner membrane</location>
        <topology evidence="1">Multi-pass membrane protein</topology>
    </subcellularLocation>
    <subcellularLocation>
        <location evidence="12">Membrane</location>
        <topology evidence="12">Multi-pass membrane protein</topology>
    </subcellularLocation>
</comment>
<dbReference type="PANTHER" id="PTHR30625:SF16">
    <property type="entry name" value="BIOPOLYMER TRANSPORT PROTEIN EXBB"/>
    <property type="match status" value="1"/>
</dbReference>
<feature type="transmembrane region" description="Helical" evidence="14">
    <location>
        <begin position="312"/>
        <end position="337"/>
    </location>
</feature>
<sequence>MVPRKLAALPQAMPVGLRADASSECPVSAPRRQAGLDGAMMRALRSAVLAMSLLLLGQAAVLVPAQAQTAPPQSVAPAEPSQPASPPAGTAAPSNGAAPAQGNGPALVAPMNALPPALPQLGIAPPSAAHPTAATTLPATTTGLPHDLSPWGMFMAADIVVKVVMVGLAFASVVTWTIWLAKVLELGAAKTGAVRALRRLEAADSLSEAAAAIGGKGGKLRGSVGVLLGAALAETRRSIDLGDDGIKERVSIALSRIEARAGRSMARGTGLLATIGSTAPFVGLFGTVWGIMNSFIGISQAKTTNLAVVAPGIAEALLATAIGLVAAIPAVIIYNVFARAITGYRATLSDASGEILQHLSRDLERRQRGAAQAARGAPPAAVRAAPAQPGPSQLSAAMPRVPAE</sequence>
<dbReference type="NCBIfam" id="TIGR02797">
    <property type="entry name" value="exbB"/>
    <property type="match status" value="1"/>
</dbReference>
<dbReference type="Pfam" id="PF01618">
    <property type="entry name" value="MotA_ExbB"/>
    <property type="match status" value="1"/>
</dbReference>
<proteinExistence type="inferred from homology"/>
<evidence type="ECO:0000256" key="11">
    <source>
        <dbReference type="ARBA" id="ARBA00024816"/>
    </source>
</evidence>
<comment type="subunit">
    <text evidence="2">The accessory proteins ExbB and ExbD seem to form a complex with TonB.</text>
</comment>
<keyword evidence="5" id="KW-1003">Cell membrane</keyword>
<evidence type="ECO:0000256" key="10">
    <source>
        <dbReference type="ARBA" id="ARBA00023136"/>
    </source>
</evidence>